<dbReference type="Gene3D" id="3.50.50.60">
    <property type="entry name" value="FAD/NAD(P)-binding domain"/>
    <property type="match status" value="1"/>
</dbReference>
<dbReference type="PANTHER" id="PTHR42716:SF1">
    <property type="entry name" value="SLL0471 PROTEIN"/>
    <property type="match status" value="1"/>
</dbReference>
<dbReference type="Proteomes" id="UP000216498">
    <property type="component" value="Unassembled WGS sequence"/>
</dbReference>
<keyword evidence="2" id="KW-1185">Reference proteome</keyword>
<evidence type="ECO:0000313" key="1">
    <source>
        <dbReference type="EMBL" id="OZU88333.1"/>
    </source>
</evidence>
<dbReference type="Pfam" id="PF12831">
    <property type="entry name" value="FAD_oxidored"/>
    <property type="match status" value="1"/>
</dbReference>
<dbReference type="GO" id="GO:0009435">
    <property type="term" value="P:NAD+ biosynthetic process"/>
    <property type="evidence" value="ECO:0007669"/>
    <property type="project" value="InterPro"/>
</dbReference>
<protein>
    <submittedName>
        <fullName evidence="1">FAD-dependent oxidoreductase</fullName>
    </submittedName>
</protein>
<dbReference type="SUPFAM" id="SSF51905">
    <property type="entry name" value="FAD/NAD(P)-binding domain"/>
    <property type="match status" value="1"/>
</dbReference>
<reference evidence="1 2" key="1">
    <citation type="submission" date="2017-08" db="EMBL/GenBank/DDBJ databases">
        <title>Virgibacillus indicus sp. nov. and Virgibacillus profoundi sp. nov, two moderately halophilic bacteria isolated from marine sediment by using the Microfluidic Streak Plate.</title>
        <authorList>
            <person name="Xu B."/>
            <person name="Hu B."/>
            <person name="Wang J."/>
            <person name="Zhu Y."/>
            <person name="Huang L."/>
            <person name="Du W."/>
            <person name="Huang Y."/>
        </authorList>
    </citation>
    <scope>NUCLEOTIDE SEQUENCE [LARGE SCALE GENOMIC DNA]</scope>
    <source>
        <strain evidence="1 2">IO3-P2-C2</strain>
    </source>
</reference>
<organism evidence="1 2">
    <name type="scientific">Virgibacillus indicus</name>
    <dbReference type="NCBI Taxonomy" id="2024554"/>
    <lineage>
        <taxon>Bacteria</taxon>
        <taxon>Bacillati</taxon>
        <taxon>Bacillota</taxon>
        <taxon>Bacilli</taxon>
        <taxon>Bacillales</taxon>
        <taxon>Bacillaceae</taxon>
        <taxon>Virgibacillus</taxon>
    </lineage>
</organism>
<evidence type="ECO:0000313" key="2">
    <source>
        <dbReference type="Proteomes" id="UP000216498"/>
    </source>
</evidence>
<dbReference type="RefSeq" id="WP_094886072.1">
    <property type="nucleotide sequence ID" value="NZ_NPMS01000005.1"/>
</dbReference>
<gene>
    <name evidence="1" type="ORF">CIL03_11825</name>
</gene>
<sequence length="525" mass="59474">MDSNNWDLVIAGGGLGGCAAALSACANGLRVFLTEETEWIGGQVTSQGVPPDEHEWMEEFGSTKRYRNYRNKVRETYLNNLKVKKAGEHFNPGNGLVSSICHDPRVTLHVLNEMLLPYVLTNQLTIALNTKAVSVERKESTIDYMNVENVKTGTVSQVAAPYFIDATEAGDILPLANIEYVTGAEAKSETGEAHALDIADLEDIQAFTYVLGMEYCEGENHTIPEPEMYNFWKEFHPEIWPDKLLSLYAPHPITKEKREYTLFREKSGFPLWEYRRIFAKELYDTELKAGDITLMNWPQNDYFLGNIYDVTNEEKEKHLNGGKQLSLSLLYWLQTEAPRPDGEKGYPGLKLRKDIFDTEDGLAKAAYIRESRRIKAEYTIVEQDVSPDFNEGKTGKKYEDRVGIGSYSIDLHPSMTGRNYVDIPALPFHIPLGALLPKDADNLLAGCKNIGTTHITNGCYRLHPTEWNIGEACGALAAFCLKNRIRPKAVRENKQKLAEFQNELRKDGFELEWPEAFYEKDEADF</sequence>
<dbReference type="InterPro" id="IPR036188">
    <property type="entry name" value="FAD/NAD-bd_sf"/>
</dbReference>
<dbReference type="GO" id="GO:0008734">
    <property type="term" value="F:L-aspartate oxidase activity"/>
    <property type="evidence" value="ECO:0007669"/>
    <property type="project" value="InterPro"/>
</dbReference>
<name>A0A265N8L3_9BACI</name>
<proteinExistence type="predicted"/>
<dbReference type="OrthoDB" id="9777740at2"/>
<dbReference type="AlphaFoldDB" id="A0A265N8L3"/>
<dbReference type="PANTHER" id="PTHR42716">
    <property type="entry name" value="L-ASPARTATE OXIDASE"/>
    <property type="match status" value="1"/>
</dbReference>
<dbReference type="EMBL" id="NPMS01000005">
    <property type="protein sequence ID" value="OZU88333.1"/>
    <property type="molecule type" value="Genomic_DNA"/>
</dbReference>
<accession>A0A265N8L3</accession>
<dbReference type="InterPro" id="IPR005288">
    <property type="entry name" value="NadB"/>
</dbReference>
<comment type="caution">
    <text evidence="1">The sequence shown here is derived from an EMBL/GenBank/DDBJ whole genome shotgun (WGS) entry which is preliminary data.</text>
</comment>